<comment type="pathway">
    <text evidence="3">Lipid metabolism.</text>
</comment>
<keyword evidence="9" id="KW-0444">Lipid biosynthesis</keyword>
<evidence type="ECO:0000256" key="2">
    <source>
        <dbReference type="ARBA" id="ARBA00004728"/>
    </source>
</evidence>
<dbReference type="PANTHER" id="PTHR10434">
    <property type="entry name" value="1-ACYL-SN-GLYCEROL-3-PHOSPHATE ACYLTRANSFERASE"/>
    <property type="match status" value="1"/>
</dbReference>
<dbReference type="EMBL" id="AXZL01000076">
    <property type="protein sequence ID" value="ESE39754.1"/>
    <property type="molecule type" value="Genomic_DNA"/>
</dbReference>
<name>A0ABP2Z107_9GAMM</name>
<dbReference type="NCBIfam" id="TIGR00530">
    <property type="entry name" value="AGP_acyltrn"/>
    <property type="match status" value="1"/>
</dbReference>
<comment type="similarity">
    <text evidence="4 9">Belongs to the 1-acyl-sn-glycerol-3-phosphate acyltransferase family.</text>
</comment>
<comment type="caution">
    <text evidence="12">The sequence shown here is derived from an EMBL/GenBank/DDBJ whole genome shotgun (WGS) entry which is preliminary data.</text>
</comment>
<comment type="pathway">
    <text evidence="2">Phospholipid metabolism; CDP-diacylglycerol biosynthesis; CDP-diacylglycerol from sn-glycerol 3-phosphate: step 2/3.</text>
</comment>
<dbReference type="SUPFAM" id="SSF69593">
    <property type="entry name" value="Glycerol-3-phosphate (1)-acyltransferase"/>
    <property type="match status" value="1"/>
</dbReference>
<keyword evidence="9" id="KW-0443">Lipid metabolism</keyword>
<sequence>MHDCACADGLLFGLLATQLTDVNIILSPLGWVAILSPLSPLEHVVLLIVRSVLLAVSLLLAFIFGGLVCLLRPRHRDNVHMFAKIFSSVAPILGLKVIVRRHKEVQDGPYIFLGNHQNNFDLFTHTKAVPKSTVSLGKKSLVWIPLFGQIYWLSGNILIDRKNRNSAFDTMAKTAEKIKQNRLSVWIFPEGTRSRGRGLLPFKAGAFHTALAAGVPIVPVLASCQSHINLNRWDNGVVIIEMMAPIPTEGLDKADVKAFSAQVYETMSAKFNEINREAAALMGKTLEGDDV</sequence>
<dbReference type="PANTHER" id="PTHR10434:SF11">
    <property type="entry name" value="1-ACYL-SN-GLYCEROL-3-PHOSPHATE ACYLTRANSFERASE"/>
    <property type="match status" value="1"/>
</dbReference>
<evidence type="ECO:0000256" key="5">
    <source>
        <dbReference type="ARBA" id="ARBA00013211"/>
    </source>
</evidence>
<dbReference type="EC" id="2.3.1.51" evidence="5 9"/>
<dbReference type="InterPro" id="IPR002123">
    <property type="entry name" value="Plipid/glycerol_acylTrfase"/>
</dbReference>
<evidence type="ECO:0000256" key="3">
    <source>
        <dbReference type="ARBA" id="ARBA00005189"/>
    </source>
</evidence>
<keyword evidence="13" id="KW-1185">Reference proteome</keyword>
<comment type="catalytic activity">
    <reaction evidence="1 9">
        <text>a 1-acyl-sn-glycero-3-phosphate + an acyl-CoA = a 1,2-diacyl-sn-glycero-3-phosphate + CoA</text>
        <dbReference type="Rhea" id="RHEA:19709"/>
        <dbReference type="ChEBI" id="CHEBI:57287"/>
        <dbReference type="ChEBI" id="CHEBI:57970"/>
        <dbReference type="ChEBI" id="CHEBI:58342"/>
        <dbReference type="ChEBI" id="CHEBI:58608"/>
        <dbReference type="EC" id="2.3.1.51"/>
    </reaction>
</comment>
<evidence type="ECO:0000256" key="1">
    <source>
        <dbReference type="ARBA" id="ARBA00001141"/>
    </source>
</evidence>
<feature type="domain" description="Phospholipid/glycerol acyltransferase" evidence="11">
    <location>
        <begin position="110"/>
        <end position="225"/>
    </location>
</feature>
<feature type="transmembrane region" description="Helical" evidence="10">
    <location>
        <begin position="44"/>
        <end position="70"/>
    </location>
</feature>
<accession>A0ABP2Z107</accession>
<keyword evidence="7 9" id="KW-0808">Transferase</keyword>
<keyword evidence="10" id="KW-1133">Transmembrane helix</keyword>
<proteinExistence type="inferred from homology"/>
<evidence type="ECO:0000259" key="11">
    <source>
        <dbReference type="SMART" id="SM00563"/>
    </source>
</evidence>
<evidence type="ECO:0000256" key="4">
    <source>
        <dbReference type="ARBA" id="ARBA00008655"/>
    </source>
</evidence>
<keyword evidence="9" id="KW-0594">Phospholipid biosynthesis</keyword>
<keyword evidence="9" id="KW-1208">Phospholipid metabolism</keyword>
<dbReference type="GO" id="GO:0016746">
    <property type="term" value="F:acyltransferase activity"/>
    <property type="evidence" value="ECO:0007669"/>
    <property type="project" value="UniProtKB-KW"/>
</dbReference>
<evidence type="ECO:0000256" key="8">
    <source>
        <dbReference type="ARBA" id="ARBA00023315"/>
    </source>
</evidence>
<dbReference type="Pfam" id="PF01553">
    <property type="entry name" value="Acyltransferase"/>
    <property type="match status" value="1"/>
</dbReference>
<evidence type="ECO:0000313" key="13">
    <source>
        <dbReference type="Proteomes" id="UP000017548"/>
    </source>
</evidence>
<dbReference type="Proteomes" id="UP000017548">
    <property type="component" value="Unassembled WGS sequence"/>
</dbReference>
<keyword evidence="10" id="KW-0812">Transmembrane</keyword>
<organism evidence="12 13">
    <name type="scientific">Shewanella decolorationis S12</name>
    <dbReference type="NCBI Taxonomy" id="1353536"/>
    <lineage>
        <taxon>Bacteria</taxon>
        <taxon>Pseudomonadati</taxon>
        <taxon>Pseudomonadota</taxon>
        <taxon>Gammaproteobacteria</taxon>
        <taxon>Alteromonadales</taxon>
        <taxon>Shewanellaceae</taxon>
        <taxon>Shewanella</taxon>
    </lineage>
</organism>
<dbReference type="CDD" id="cd07989">
    <property type="entry name" value="LPLAT_AGPAT-like"/>
    <property type="match status" value="1"/>
</dbReference>
<evidence type="ECO:0000256" key="9">
    <source>
        <dbReference type="RuleBase" id="RU361267"/>
    </source>
</evidence>
<dbReference type="SMART" id="SM00563">
    <property type="entry name" value="PlsC"/>
    <property type="match status" value="1"/>
</dbReference>
<keyword evidence="8 9" id="KW-0012">Acyltransferase</keyword>
<evidence type="ECO:0000256" key="10">
    <source>
        <dbReference type="SAM" id="Phobius"/>
    </source>
</evidence>
<dbReference type="InterPro" id="IPR004552">
    <property type="entry name" value="AGP_acyltrans"/>
</dbReference>
<evidence type="ECO:0000313" key="12">
    <source>
        <dbReference type="EMBL" id="ESE39754.1"/>
    </source>
</evidence>
<gene>
    <name evidence="12" type="ORF">SHD_3963</name>
</gene>
<keyword evidence="10" id="KW-0472">Membrane</keyword>
<evidence type="ECO:0000256" key="7">
    <source>
        <dbReference type="ARBA" id="ARBA00022679"/>
    </source>
</evidence>
<comment type="domain">
    <text evidence="9">The HXXXXD motif is essential for acyltransferase activity and may constitute the binding site for the phosphate moiety of the glycerol-3-phosphate.</text>
</comment>
<evidence type="ECO:0000256" key="6">
    <source>
        <dbReference type="ARBA" id="ARBA00016139"/>
    </source>
</evidence>
<reference evidence="12 13" key="1">
    <citation type="journal article" date="2013" name="Genome Announc.">
        <title>Draft Genome Sequence of Shewanella decolorationis S12, a Dye-Degrading Bacterium Isolated from a Wastewater Treatment Plant.</title>
        <authorList>
            <person name="Xu M."/>
            <person name="Fang Y."/>
            <person name="Liu J."/>
            <person name="Chen X."/>
            <person name="Sun G."/>
            <person name="Guo J."/>
            <person name="Hua Z."/>
            <person name="Tu Q."/>
            <person name="Wu L."/>
            <person name="Zhou J."/>
            <person name="Liu X."/>
        </authorList>
    </citation>
    <scope>NUCLEOTIDE SEQUENCE [LARGE SCALE GENOMIC DNA]</scope>
    <source>
        <strain evidence="12 13">S12</strain>
    </source>
</reference>
<protein>
    <recommendedName>
        <fullName evidence="6 9">1-acyl-sn-glycerol-3-phosphate acyltransferase</fullName>
        <ecNumber evidence="5 9">2.3.1.51</ecNumber>
    </recommendedName>
</protein>